<sequence length="514" mass="55689">MVFLIAVLIATLFVAWGALMPETMTAATQSMLGFTISHFGWFYLLTVFGFLLFAIYLAFGRFGSIRLGGEDAEPQFSRLSWFSMLFAAGMGIGLVFWGAAEPLAHYATPPVGEALTPDAARNALRFTFFHWGLHPWAIYSVMGLAIAYFSFNRNLPVLISEAFRPLFGQRVTGGLGRAIDVLAVLATACGVVTSLGLGTLQIAGGLRNLFGLPDSDLLHVVIILVALGAALLSSLTGVERGIKWLSNANVALALLLLAFVVACGPTLFIVESLTTTVGSYLHNLVGMSLRLTPFSQGTWVADWTLFYWAWWITWAPFVGIFIARVSKGRTIREFVMGVLLAPTVVSFIWFAAFGGTALHQQMFGGVDLLAVQANDYSETLFALFRQLPLHHIASGLALVLIACFFVTSADSATFVLGMLSARGNHNPPARTKLIWGAVMAAMAIVLLFTGGLKALQTLSIVAALPFAVVMVGLCVALFKALNEDDRAQQLRERERRHAVDRLLRQEATSGETPT</sequence>
<comment type="caution">
    <text evidence="9">The sequence shown here is derived from an EMBL/GenBank/DDBJ whole genome shotgun (WGS) entry which is preliminary data.</text>
</comment>
<evidence type="ECO:0000256" key="7">
    <source>
        <dbReference type="ARBA" id="ARBA00023136"/>
    </source>
</evidence>
<feature type="transmembrane region" description="Helical" evidence="8">
    <location>
        <begin position="458"/>
        <end position="481"/>
    </location>
</feature>
<dbReference type="RefSeq" id="WP_136774659.1">
    <property type="nucleotide sequence ID" value="NZ_CP156074.1"/>
</dbReference>
<dbReference type="PROSITE" id="PS01303">
    <property type="entry name" value="BCCT"/>
    <property type="match status" value="1"/>
</dbReference>
<keyword evidence="10" id="KW-1185">Reference proteome</keyword>
<dbReference type="Pfam" id="PF02028">
    <property type="entry name" value="BCCT"/>
    <property type="match status" value="1"/>
</dbReference>
<dbReference type="GO" id="GO:0005886">
    <property type="term" value="C:plasma membrane"/>
    <property type="evidence" value="ECO:0007669"/>
    <property type="project" value="UniProtKB-SubCell"/>
</dbReference>
<gene>
    <name evidence="9" type="ORF">FAZ21_17155</name>
</gene>
<name>A0A4U0PG01_9NEIS</name>
<reference evidence="9 10" key="1">
    <citation type="submission" date="2019-04" db="EMBL/GenBank/DDBJ databases">
        <title>Chitiniphilus eburnea sp. nov., a novel chitinolytic bacterium isolated from aquaculture sludge.</title>
        <authorList>
            <person name="Sheng M."/>
        </authorList>
    </citation>
    <scope>NUCLEOTIDE SEQUENCE [LARGE SCALE GENOMIC DNA]</scope>
    <source>
        <strain evidence="9 10">HX-2-15</strain>
    </source>
</reference>
<comment type="similarity">
    <text evidence="2">Belongs to the BCCT transporter (TC 2.A.15) family.</text>
</comment>
<feature type="transmembrane region" description="Helical" evidence="8">
    <location>
        <begin position="433"/>
        <end position="452"/>
    </location>
</feature>
<keyword evidence="7 8" id="KW-0472">Membrane</keyword>
<feature type="transmembrane region" description="Helical" evidence="8">
    <location>
        <begin position="175"/>
        <end position="197"/>
    </location>
</feature>
<evidence type="ECO:0000256" key="3">
    <source>
        <dbReference type="ARBA" id="ARBA00022448"/>
    </source>
</evidence>
<dbReference type="GO" id="GO:0022857">
    <property type="term" value="F:transmembrane transporter activity"/>
    <property type="evidence" value="ECO:0007669"/>
    <property type="project" value="InterPro"/>
</dbReference>
<accession>A0A4U0PG01</accession>
<feature type="transmembrane region" description="Helical" evidence="8">
    <location>
        <begin position="250"/>
        <end position="270"/>
    </location>
</feature>
<feature type="transmembrane region" description="Helical" evidence="8">
    <location>
        <begin position="79"/>
        <end position="100"/>
    </location>
</feature>
<dbReference type="EMBL" id="SUMF01000031">
    <property type="protein sequence ID" value="TJZ66659.1"/>
    <property type="molecule type" value="Genomic_DNA"/>
</dbReference>
<evidence type="ECO:0000256" key="4">
    <source>
        <dbReference type="ARBA" id="ARBA00022475"/>
    </source>
</evidence>
<dbReference type="NCBIfam" id="TIGR00842">
    <property type="entry name" value="bcct"/>
    <property type="match status" value="1"/>
</dbReference>
<comment type="subcellular location">
    <subcellularLocation>
        <location evidence="1">Cell membrane</location>
        <topology evidence="1">Multi-pass membrane protein</topology>
    </subcellularLocation>
</comment>
<dbReference type="OrthoDB" id="9775735at2"/>
<feature type="transmembrane region" description="Helical" evidence="8">
    <location>
        <begin position="305"/>
        <end position="322"/>
    </location>
</feature>
<evidence type="ECO:0000256" key="2">
    <source>
        <dbReference type="ARBA" id="ARBA00005658"/>
    </source>
</evidence>
<evidence type="ECO:0000256" key="5">
    <source>
        <dbReference type="ARBA" id="ARBA00022692"/>
    </source>
</evidence>
<dbReference type="InterPro" id="IPR000060">
    <property type="entry name" value="BCCT_transptr"/>
</dbReference>
<dbReference type="PANTHER" id="PTHR30047">
    <property type="entry name" value="HIGH-AFFINITY CHOLINE TRANSPORT PROTEIN-RELATED"/>
    <property type="match status" value="1"/>
</dbReference>
<feature type="transmembrane region" description="Helical" evidence="8">
    <location>
        <begin position="217"/>
        <end position="238"/>
    </location>
</feature>
<feature type="transmembrane region" description="Helical" evidence="8">
    <location>
        <begin position="334"/>
        <end position="353"/>
    </location>
</feature>
<feature type="transmembrane region" description="Helical" evidence="8">
    <location>
        <begin position="392"/>
        <end position="421"/>
    </location>
</feature>
<organism evidence="9 10">
    <name type="scientific">Chitiniphilus eburneus</name>
    <dbReference type="NCBI Taxonomy" id="2571148"/>
    <lineage>
        <taxon>Bacteria</taxon>
        <taxon>Pseudomonadati</taxon>
        <taxon>Pseudomonadota</taxon>
        <taxon>Betaproteobacteria</taxon>
        <taxon>Neisseriales</taxon>
        <taxon>Chitinibacteraceae</taxon>
        <taxon>Chitiniphilus</taxon>
    </lineage>
</organism>
<dbReference type="InterPro" id="IPR018093">
    <property type="entry name" value="BCCT_CS"/>
</dbReference>
<evidence type="ECO:0000256" key="8">
    <source>
        <dbReference type="SAM" id="Phobius"/>
    </source>
</evidence>
<feature type="transmembrane region" description="Helical" evidence="8">
    <location>
        <begin position="136"/>
        <end position="155"/>
    </location>
</feature>
<evidence type="ECO:0000256" key="6">
    <source>
        <dbReference type="ARBA" id="ARBA00022989"/>
    </source>
</evidence>
<dbReference type="AlphaFoldDB" id="A0A4U0PG01"/>
<evidence type="ECO:0000313" key="9">
    <source>
        <dbReference type="EMBL" id="TJZ66659.1"/>
    </source>
</evidence>
<feature type="transmembrane region" description="Helical" evidence="8">
    <location>
        <begin position="41"/>
        <end position="59"/>
    </location>
</feature>
<evidence type="ECO:0000313" key="10">
    <source>
        <dbReference type="Proteomes" id="UP000310016"/>
    </source>
</evidence>
<evidence type="ECO:0000256" key="1">
    <source>
        <dbReference type="ARBA" id="ARBA00004651"/>
    </source>
</evidence>
<proteinExistence type="inferred from homology"/>
<keyword evidence="4" id="KW-1003">Cell membrane</keyword>
<keyword evidence="3" id="KW-0813">Transport</keyword>
<dbReference type="PANTHER" id="PTHR30047:SF7">
    <property type="entry name" value="HIGH-AFFINITY CHOLINE TRANSPORT PROTEIN"/>
    <property type="match status" value="1"/>
</dbReference>
<protein>
    <submittedName>
        <fullName evidence="9">BCCT family transporter</fullName>
    </submittedName>
</protein>
<keyword evidence="5 8" id="KW-0812">Transmembrane</keyword>
<dbReference type="Proteomes" id="UP000310016">
    <property type="component" value="Unassembled WGS sequence"/>
</dbReference>
<keyword evidence="6 8" id="KW-1133">Transmembrane helix</keyword>